<dbReference type="AlphaFoldDB" id="A0A1J5S202"/>
<feature type="transmembrane region" description="Helical" evidence="1">
    <location>
        <begin position="21"/>
        <end position="42"/>
    </location>
</feature>
<accession>A0A1J5S202</accession>
<feature type="transmembrane region" description="Helical" evidence="1">
    <location>
        <begin position="48"/>
        <end position="66"/>
    </location>
</feature>
<name>A0A1J5S202_9ZZZZ</name>
<proteinExistence type="predicted"/>
<keyword evidence="1" id="KW-1133">Transmembrane helix</keyword>
<reference evidence="2" key="1">
    <citation type="submission" date="2016-10" db="EMBL/GenBank/DDBJ databases">
        <title>Sequence of Gallionella enrichment culture.</title>
        <authorList>
            <person name="Poehlein A."/>
            <person name="Muehling M."/>
            <person name="Daniel R."/>
        </authorList>
    </citation>
    <scope>NUCLEOTIDE SEQUENCE</scope>
</reference>
<gene>
    <name evidence="2" type="ORF">GALL_196890</name>
</gene>
<comment type="caution">
    <text evidence="2">The sequence shown here is derived from an EMBL/GenBank/DDBJ whole genome shotgun (WGS) entry which is preliminary data.</text>
</comment>
<keyword evidence="1" id="KW-0472">Membrane</keyword>
<feature type="transmembrane region" description="Helical" evidence="1">
    <location>
        <begin position="147"/>
        <end position="174"/>
    </location>
</feature>
<evidence type="ECO:0000256" key="1">
    <source>
        <dbReference type="SAM" id="Phobius"/>
    </source>
</evidence>
<evidence type="ECO:0000313" key="2">
    <source>
        <dbReference type="EMBL" id="OIQ98260.1"/>
    </source>
</evidence>
<dbReference type="EMBL" id="MLJW01000121">
    <property type="protein sequence ID" value="OIQ98260.1"/>
    <property type="molecule type" value="Genomic_DNA"/>
</dbReference>
<dbReference type="NCBIfam" id="NF041043">
    <property type="entry name" value="BPSS1780_fam"/>
    <property type="match status" value="1"/>
</dbReference>
<protein>
    <recommendedName>
        <fullName evidence="3">Transmembrane protein</fullName>
    </recommendedName>
</protein>
<feature type="transmembrane region" description="Helical" evidence="1">
    <location>
        <begin position="94"/>
        <end position="115"/>
    </location>
</feature>
<evidence type="ECO:0008006" key="3">
    <source>
        <dbReference type="Google" id="ProtNLM"/>
    </source>
</evidence>
<organism evidence="2">
    <name type="scientific">mine drainage metagenome</name>
    <dbReference type="NCBI Taxonomy" id="410659"/>
    <lineage>
        <taxon>unclassified sequences</taxon>
        <taxon>metagenomes</taxon>
        <taxon>ecological metagenomes</taxon>
    </lineage>
</organism>
<dbReference type="InterPro" id="IPR047798">
    <property type="entry name" value="BPSS1780-like"/>
</dbReference>
<keyword evidence="1" id="KW-0812">Transmembrane</keyword>
<sequence>MEIMKLPPARGWTWVKQGYQLIMLNPLMSISLALVGALAMFAALKVPAVGPLVAIMLMPIVVAGYMRVCRALEEEEEVELTHLFEGFRKHTARLMALGGISMLGMIGASAVMVFIGGDALSTLLDSFKSSTDPQMLIDAMWASGSGVAFSLLVGFTLVCVLMLALQYAPMLIFFNDVKPLAAMRASLSGSLRNIIPYTVYSIVMQLIALVLSLLPFNTGLVVLLPLGFTSLYVSYRNIFPFAHELAAIEPVAHHPET</sequence>